<dbReference type="GO" id="GO:0005525">
    <property type="term" value="F:GTP binding"/>
    <property type="evidence" value="ECO:0007669"/>
    <property type="project" value="UniProtKB-KW"/>
</dbReference>
<feature type="domain" description="SRP54-type proteins GTP-binding" evidence="3">
    <location>
        <begin position="150"/>
        <end position="342"/>
    </location>
</feature>
<keyword evidence="5" id="KW-1185">Reference proteome</keyword>
<dbReference type="Gene3D" id="3.40.50.300">
    <property type="entry name" value="P-loop containing nucleotide triphosphate hydrolases"/>
    <property type="match status" value="1"/>
</dbReference>
<keyword evidence="1" id="KW-0547">Nucleotide-binding</keyword>
<protein>
    <submittedName>
        <fullName evidence="4">Flagellar biosynthesis protein FlhF</fullName>
    </submittedName>
</protein>
<sequence>MQVKTFRAKNSSEALSRVKQTLGSDAVILDTKNFSEDGKKWCEITAAMDAEADDSTLLDNRDAASGWNEFHKEWDVIKKHMMTLIKPQLDLGSLAPRQRQALEFLEREGVSEGVTLGLFDQLKKDSRMSILQPLGKCVTTKAWGWKNYHQKIHVLTGPSGSGKTTSLLRMAMACHAERPNAKICIANADALSGRTRHYLRHFAELSGMTYKDICNARDIRALLSESQKFDRIFIDLPSSSHSLRLDRQLELLGMGEVRDMAVHLVLSPHYAPGQFELFTRRFASAKCASIIWTKLDEACNFGAVLNTAYATGLPVAALSIGTGLRGTLVPAETVMLWKLVFKHQLPDSPLEEKRGNDAQ</sequence>
<dbReference type="RefSeq" id="WP_078685061.1">
    <property type="nucleotide sequence ID" value="NZ_FUYA01000005.1"/>
</dbReference>
<dbReference type="InterPro" id="IPR000897">
    <property type="entry name" value="SRP54_GTPase_dom"/>
</dbReference>
<organism evidence="4 5">
    <name type="scientific">Desulfobaculum bizertense DSM 18034</name>
    <dbReference type="NCBI Taxonomy" id="1121442"/>
    <lineage>
        <taxon>Bacteria</taxon>
        <taxon>Pseudomonadati</taxon>
        <taxon>Thermodesulfobacteriota</taxon>
        <taxon>Desulfovibrionia</taxon>
        <taxon>Desulfovibrionales</taxon>
        <taxon>Desulfovibrionaceae</taxon>
        <taxon>Desulfobaculum</taxon>
    </lineage>
</organism>
<reference evidence="4 5" key="1">
    <citation type="submission" date="2017-02" db="EMBL/GenBank/DDBJ databases">
        <authorList>
            <person name="Peterson S.W."/>
        </authorList>
    </citation>
    <scope>NUCLEOTIDE SEQUENCE [LARGE SCALE GENOMIC DNA]</scope>
    <source>
        <strain evidence="4 5">DSM 18034</strain>
    </source>
</reference>
<evidence type="ECO:0000256" key="2">
    <source>
        <dbReference type="ARBA" id="ARBA00023134"/>
    </source>
</evidence>
<evidence type="ECO:0000259" key="3">
    <source>
        <dbReference type="SMART" id="SM00962"/>
    </source>
</evidence>
<keyword evidence="4" id="KW-0282">Flagellum</keyword>
<keyword evidence="4" id="KW-0969">Cilium</keyword>
<dbReference type="STRING" id="1121442.SAMN02745702_01777"/>
<dbReference type="EMBL" id="FUYA01000005">
    <property type="protein sequence ID" value="SKA73047.1"/>
    <property type="molecule type" value="Genomic_DNA"/>
</dbReference>
<dbReference type="SUPFAM" id="SSF52540">
    <property type="entry name" value="P-loop containing nucleoside triphosphate hydrolases"/>
    <property type="match status" value="1"/>
</dbReference>
<evidence type="ECO:0000313" key="4">
    <source>
        <dbReference type="EMBL" id="SKA73047.1"/>
    </source>
</evidence>
<keyword evidence="2" id="KW-0342">GTP-binding</keyword>
<evidence type="ECO:0000313" key="5">
    <source>
        <dbReference type="Proteomes" id="UP000189733"/>
    </source>
</evidence>
<dbReference type="GO" id="GO:0006614">
    <property type="term" value="P:SRP-dependent cotranslational protein targeting to membrane"/>
    <property type="evidence" value="ECO:0007669"/>
    <property type="project" value="InterPro"/>
</dbReference>
<dbReference type="AlphaFoldDB" id="A0A1T4W775"/>
<proteinExistence type="predicted"/>
<evidence type="ECO:0000256" key="1">
    <source>
        <dbReference type="ARBA" id="ARBA00022741"/>
    </source>
</evidence>
<keyword evidence="4" id="KW-0966">Cell projection</keyword>
<gene>
    <name evidence="4" type="ORF">SAMN02745702_01777</name>
</gene>
<accession>A0A1T4W775</accession>
<dbReference type="Pfam" id="PF00448">
    <property type="entry name" value="SRP54"/>
    <property type="match status" value="1"/>
</dbReference>
<dbReference type="OrthoDB" id="9778554at2"/>
<dbReference type="Proteomes" id="UP000189733">
    <property type="component" value="Unassembled WGS sequence"/>
</dbReference>
<name>A0A1T4W775_9BACT</name>
<dbReference type="InterPro" id="IPR027417">
    <property type="entry name" value="P-loop_NTPase"/>
</dbReference>
<dbReference type="SMART" id="SM00962">
    <property type="entry name" value="SRP54"/>
    <property type="match status" value="1"/>
</dbReference>